<feature type="signal peptide" evidence="2">
    <location>
        <begin position="1"/>
        <end position="20"/>
    </location>
</feature>
<dbReference type="InterPro" id="IPR038330">
    <property type="entry name" value="TspO/MBR-related_sf"/>
</dbReference>
<dbReference type="PANTHER" id="PTHR33802">
    <property type="entry name" value="SI:CH211-161H7.5-RELATED"/>
    <property type="match status" value="1"/>
</dbReference>
<dbReference type="Proteomes" id="UP000794436">
    <property type="component" value="Unassembled WGS sequence"/>
</dbReference>
<dbReference type="EMBL" id="SPLM01000145">
    <property type="protein sequence ID" value="TMW56792.1"/>
    <property type="molecule type" value="Genomic_DNA"/>
</dbReference>
<feature type="transmembrane region" description="Helical" evidence="1">
    <location>
        <begin position="232"/>
        <end position="253"/>
    </location>
</feature>
<keyword evidence="1" id="KW-0812">Transmembrane</keyword>
<feature type="transmembrane region" description="Helical" evidence="1">
    <location>
        <begin position="323"/>
        <end position="345"/>
    </location>
</feature>
<feature type="chain" id="PRO_5035479451" evidence="2">
    <location>
        <begin position="21"/>
        <end position="567"/>
    </location>
</feature>
<feature type="transmembrane region" description="Helical" evidence="1">
    <location>
        <begin position="147"/>
        <end position="168"/>
    </location>
</feature>
<feature type="transmembrane region" description="Helical" evidence="1">
    <location>
        <begin position="366"/>
        <end position="383"/>
    </location>
</feature>
<feature type="transmembrane region" description="Helical" evidence="1">
    <location>
        <begin position="523"/>
        <end position="541"/>
    </location>
</feature>
<organism evidence="3 4">
    <name type="scientific">Pythium oligandrum</name>
    <name type="common">Mycoparasitic fungus</name>
    <dbReference type="NCBI Taxonomy" id="41045"/>
    <lineage>
        <taxon>Eukaryota</taxon>
        <taxon>Sar</taxon>
        <taxon>Stramenopiles</taxon>
        <taxon>Oomycota</taxon>
        <taxon>Peronosporomycetes</taxon>
        <taxon>Pythiales</taxon>
        <taxon>Pythiaceae</taxon>
        <taxon>Pythium</taxon>
    </lineage>
</organism>
<feature type="transmembrane region" description="Helical" evidence="1">
    <location>
        <begin position="290"/>
        <end position="311"/>
    </location>
</feature>
<name>A0A8K1FEM1_PYTOL</name>
<evidence type="ECO:0000256" key="1">
    <source>
        <dbReference type="SAM" id="Phobius"/>
    </source>
</evidence>
<feature type="transmembrane region" description="Helical" evidence="1">
    <location>
        <begin position="430"/>
        <end position="451"/>
    </location>
</feature>
<feature type="transmembrane region" description="Helical" evidence="1">
    <location>
        <begin position="174"/>
        <end position="196"/>
    </location>
</feature>
<comment type="caution">
    <text evidence="3">The sequence shown here is derived from an EMBL/GenBank/DDBJ whole genome shotgun (WGS) entry which is preliminary data.</text>
</comment>
<feature type="transmembrane region" description="Helical" evidence="1">
    <location>
        <begin position="389"/>
        <end position="409"/>
    </location>
</feature>
<feature type="transmembrane region" description="Helical" evidence="1">
    <location>
        <begin position="486"/>
        <end position="503"/>
    </location>
</feature>
<proteinExistence type="predicted"/>
<keyword evidence="2" id="KW-0732">Signal</keyword>
<evidence type="ECO:0000313" key="3">
    <source>
        <dbReference type="EMBL" id="TMW56792.1"/>
    </source>
</evidence>
<keyword evidence="1" id="KW-0472">Membrane</keyword>
<feature type="transmembrane region" description="Helical" evidence="1">
    <location>
        <begin position="44"/>
        <end position="67"/>
    </location>
</feature>
<keyword evidence="1" id="KW-1133">Transmembrane helix</keyword>
<evidence type="ECO:0000256" key="2">
    <source>
        <dbReference type="SAM" id="SignalP"/>
    </source>
</evidence>
<protein>
    <submittedName>
        <fullName evidence="3">Uncharacterized protein</fullName>
    </submittedName>
</protein>
<sequence>MRALPWLNLGLFALVVAVNANHHAYSPPTWPNSTPDLPIAPAAYAYAVWLVVYLFTAAHLFTDCAFPQHSIYTEAEKPTFLRVCFALSCGFNAGWAMLTNWLQWMNLATVVLFFLMMSLLPIYLFLSRESVEGVTPPSWKRYFASAVAIRLYFSWVCVATVLCFAASLQDILGAYLSFSTYVMLLAYLLVLALTGVVYGNDPVFGLVAIWTLFGVVNKQNPENTLNHHTVDMIQAAAALGSPLMLGMIIISVIRWSLTERPVRYSEVLKPLSSFEDGLLYGTNDKMEGSWLAFLNAALLVVQAGVNIAYLGKANHLAREYETLITPASFAFAIWVVIYALELGLVGMDLFHPQSSFYADATQPSQLRGCFALTCIFNTLWLVLFVKHHLVGATVMMFLLWLALLVLYVYSVNDRNNRAGFEWKLYIFNELPIAMYFGWVTALAFTHLAIALQESHHGFLMISTYVTHLSIVAVFALLAILYAQDAIFGLVAIWYFLAVSTKHVTLPSNVMAADMAVRACAGEAAGIISAILIISFLSMFMMDSKARGEEEIVAGMPVVQGTNYGTNA</sequence>
<feature type="transmembrane region" description="Helical" evidence="1">
    <location>
        <begin position="457"/>
        <end position="479"/>
    </location>
</feature>
<evidence type="ECO:0000313" key="4">
    <source>
        <dbReference type="Proteomes" id="UP000794436"/>
    </source>
</evidence>
<dbReference type="Gene3D" id="1.20.1260.100">
    <property type="entry name" value="TspO/MBR protein"/>
    <property type="match status" value="1"/>
</dbReference>
<reference evidence="3" key="1">
    <citation type="submission" date="2019-03" db="EMBL/GenBank/DDBJ databases">
        <title>Long read genome sequence of the mycoparasitic Pythium oligandrum ATCC 38472 isolated from sugarbeet rhizosphere.</title>
        <authorList>
            <person name="Gaulin E."/>
        </authorList>
    </citation>
    <scope>NUCLEOTIDE SEQUENCE</scope>
    <source>
        <strain evidence="3">ATCC 38472_TT</strain>
    </source>
</reference>
<accession>A0A8K1FEM1</accession>
<dbReference type="OrthoDB" id="110034at2759"/>
<gene>
    <name evidence="3" type="ORF">Poli38472_006802</name>
</gene>
<feature type="transmembrane region" description="Helical" evidence="1">
    <location>
        <begin position="104"/>
        <end position="126"/>
    </location>
</feature>
<keyword evidence="4" id="KW-1185">Reference proteome</keyword>
<dbReference type="PANTHER" id="PTHR33802:SF2">
    <property type="entry name" value="EF-HAND DOMAIN-CONTAINING PROTEIN"/>
    <property type="match status" value="1"/>
</dbReference>
<dbReference type="AlphaFoldDB" id="A0A8K1FEM1"/>